<dbReference type="OrthoDB" id="5625447at2"/>
<dbReference type="KEGG" id="dsh:Dshi_0816"/>
<keyword evidence="2" id="KW-1185">Reference proteome</keyword>
<reference evidence="2" key="1">
    <citation type="journal article" date="2010" name="ISME J.">
        <title>The complete genome sequence of the algal symbiont Dinoroseobacter shibae: a hitchhiker's guide to life in the sea.</title>
        <authorList>
            <person name="Wagner-Dobler I."/>
            <person name="Ballhausen B."/>
            <person name="Berger M."/>
            <person name="Brinkhoff T."/>
            <person name="Buchholz I."/>
            <person name="Bunk B."/>
            <person name="Cypionka H."/>
            <person name="Daniel R."/>
            <person name="Drepper T."/>
            <person name="Gerdts G."/>
            <person name="Hahnke S."/>
            <person name="Han C."/>
            <person name="Jahn D."/>
            <person name="Kalhoefer D."/>
            <person name="Kiss H."/>
            <person name="Klenk H.P."/>
            <person name="Kyrpides N."/>
            <person name="Liebl W."/>
            <person name="Liesegang H."/>
            <person name="Meincke L."/>
            <person name="Pati A."/>
            <person name="Petersen J."/>
            <person name="Piekarski T."/>
            <person name="Pommerenke C."/>
            <person name="Pradella S."/>
            <person name="Pukall R."/>
            <person name="Rabus R."/>
            <person name="Stackebrandt E."/>
            <person name="Thole S."/>
            <person name="Thompson L."/>
            <person name="Tielen P."/>
            <person name="Tomasch J."/>
            <person name="von Jan M."/>
            <person name="Wanphrut N."/>
            <person name="Wichels A."/>
            <person name="Zech H."/>
            <person name="Simon M."/>
        </authorList>
    </citation>
    <scope>NUCLEOTIDE SEQUENCE [LARGE SCALE GENOMIC DNA]</scope>
    <source>
        <strain evidence="2">DSM 16493 / NCIMB 14021 / DFL 12</strain>
    </source>
</reference>
<proteinExistence type="predicted"/>
<dbReference type="EMBL" id="CP000830">
    <property type="protein sequence ID" value="ABV92561.1"/>
    <property type="molecule type" value="Genomic_DNA"/>
</dbReference>
<dbReference type="HOGENOM" id="CLU_186847_0_0_5"/>
<dbReference type="AlphaFoldDB" id="A8LRB1"/>
<dbReference type="eggNOG" id="ENOG503351I">
    <property type="taxonomic scope" value="Bacteria"/>
</dbReference>
<sequence>MITLDDIEDLTDLTRDEIAALAEHEHVGLMTASLLGNYLMHQHHGPQKVQQMICEDIRAALHADDLAHARELFATLRTFMAEHPEAARGVS</sequence>
<protein>
    <submittedName>
        <fullName evidence="1">Uncharacterized protein</fullName>
    </submittedName>
</protein>
<dbReference type="STRING" id="398580.Dshi_0816"/>
<evidence type="ECO:0000313" key="2">
    <source>
        <dbReference type="Proteomes" id="UP000006833"/>
    </source>
</evidence>
<dbReference type="RefSeq" id="WP_012177493.1">
    <property type="nucleotide sequence ID" value="NC_009952.1"/>
</dbReference>
<name>A8LRB1_DINSH</name>
<evidence type="ECO:0000313" key="1">
    <source>
        <dbReference type="EMBL" id="ABV92561.1"/>
    </source>
</evidence>
<accession>A8LRB1</accession>
<gene>
    <name evidence="1" type="ordered locus">Dshi_0816</name>
</gene>
<organism evidence="1 2">
    <name type="scientific">Dinoroseobacter shibae (strain DSM 16493 / NCIMB 14021 / DFL 12)</name>
    <dbReference type="NCBI Taxonomy" id="398580"/>
    <lineage>
        <taxon>Bacteria</taxon>
        <taxon>Pseudomonadati</taxon>
        <taxon>Pseudomonadota</taxon>
        <taxon>Alphaproteobacteria</taxon>
        <taxon>Rhodobacterales</taxon>
        <taxon>Roseobacteraceae</taxon>
        <taxon>Dinoroseobacter</taxon>
    </lineage>
</organism>
<dbReference type="Proteomes" id="UP000006833">
    <property type="component" value="Chromosome"/>
</dbReference>